<reference evidence="2" key="1">
    <citation type="submission" date="2018-10" db="EMBL/GenBank/DDBJ databases">
        <authorList>
            <person name="Hariharan J."/>
            <person name="Choudoir M.J."/>
            <person name="Diebold P."/>
            <person name="Panke-Buisse K."/>
            <person name="Campbell A.N."/>
            <person name="Buckley D.H."/>
        </authorList>
    </citation>
    <scope>NUCLEOTIDE SEQUENCE</scope>
    <source>
        <strain evidence="2">Gb1</strain>
    </source>
</reference>
<dbReference type="RefSeq" id="WP_147985819.1">
    <property type="nucleotide sequence ID" value="NZ_RDBM01000037.1"/>
</dbReference>
<feature type="region of interest" description="Disordered" evidence="1">
    <location>
        <begin position="1"/>
        <end position="44"/>
    </location>
</feature>
<dbReference type="AlphaFoldDB" id="A0A652KRR8"/>
<evidence type="ECO:0000313" key="2">
    <source>
        <dbReference type="EMBL" id="TXS25688.1"/>
    </source>
</evidence>
<dbReference type="EMBL" id="RDBM01000037">
    <property type="protein sequence ID" value="TXS25688.1"/>
    <property type="molecule type" value="Genomic_DNA"/>
</dbReference>
<name>A0A652KRR8_9ACTN</name>
<proteinExistence type="predicted"/>
<comment type="caution">
    <text evidence="2">The sequence shown here is derived from an EMBL/GenBank/DDBJ whole genome shotgun (WGS) entry which is preliminary data.</text>
</comment>
<sequence>MDHDGTAARADLGQALRGHRFAHREEAAEGTPPPPAAGAARTADVRAVPDAPGLVWTRDGEVAVDATGQDDLVLLALLGRLYPENVVLRPAGPAAVSSGGPGRLVVHVTDLGAAER</sequence>
<accession>A0A652KRR8</accession>
<gene>
    <name evidence="2" type="ORF">EAO74_36285</name>
</gene>
<organism evidence="2">
    <name type="scientific">Streptomyces sp. gb1(2016)</name>
    <dbReference type="NCBI Taxonomy" id="1828321"/>
    <lineage>
        <taxon>Bacteria</taxon>
        <taxon>Bacillati</taxon>
        <taxon>Actinomycetota</taxon>
        <taxon>Actinomycetes</taxon>
        <taxon>Kitasatosporales</taxon>
        <taxon>Streptomycetaceae</taxon>
        <taxon>Streptomyces</taxon>
    </lineage>
</organism>
<evidence type="ECO:0000256" key="1">
    <source>
        <dbReference type="SAM" id="MobiDB-lite"/>
    </source>
</evidence>
<protein>
    <submittedName>
        <fullName evidence="2">Uncharacterized protein</fullName>
    </submittedName>
</protein>